<evidence type="ECO:0000313" key="2">
    <source>
        <dbReference type="EMBL" id="TPV33962.1"/>
    </source>
</evidence>
<dbReference type="RefSeq" id="WP_140989859.1">
    <property type="nucleotide sequence ID" value="NZ_VHIQ01000003.1"/>
</dbReference>
<reference evidence="2 3" key="1">
    <citation type="submission" date="2019-06" db="EMBL/GenBank/DDBJ databases">
        <title>Flavobacteriaceae Paucihalobacterium erythroidium CWB-1, complete genome.</title>
        <authorList>
            <person name="Wu S."/>
        </authorList>
    </citation>
    <scope>NUCLEOTIDE SEQUENCE [LARGE SCALE GENOMIC DNA]</scope>
    <source>
        <strain evidence="2 3">CWB-1</strain>
    </source>
</reference>
<comment type="caution">
    <text evidence="2">The sequence shown here is derived from an EMBL/GenBank/DDBJ whole genome shotgun (WGS) entry which is preliminary data.</text>
</comment>
<protein>
    <submittedName>
        <fullName evidence="2">YceI family protein</fullName>
    </submittedName>
</protein>
<dbReference type="EMBL" id="VHIQ01000003">
    <property type="protein sequence ID" value="TPV33962.1"/>
    <property type="molecule type" value="Genomic_DNA"/>
</dbReference>
<dbReference type="Gene3D" id="2.40.128.110">
    <property type="entry name" value="Lipid/polyisoprenoid-binding, YceI-like"/>
    <property type="match status" value="1"/>
</dbReference>
<name>A0A506PL83_9FLAO</name>
<keyword evidence="3" id="KW-1185">Reference proteome</keyword>
<dbReference type="Proteomes" id="UP000317332">
    <property type="component" value="Unassembled WGS sequence"/>
</dbReference>
<dbReference type="InterPro" id="IPR036761">
    <property type="entry name" value="TTHA0802/YceI-like_sf"/>
</dbReference>
<evidence type="ECO:0000256" key="1">
    <source>
        <dbReference type="SAM" id="SignalP"/>
    </source>
</evidence>
<gene>
    <name evidence="2" type="ORF">FJ651_07325</name>
</gene>
<dbReference type="SUPFAM" id="SSF101874">
    <property type="entry name" value="YceI-like"/>
    <property type="match status" value="1"/>
</dbReference>
<accession>A0A506PL83</accession>
<feature type="signal peptide" evidence="1">
    <location>
        <begin position="1"/>
        <end position="25"/>
    </location>
</feature>
<dbReference type="AlphaFoldDB" id="A0A506PL83"/>
<evidence type="ECO:0000313" key="3">
    <source>
        <dbReference type="Proteomes" id="UP000317332"/>
    </source>
</evidence>
<feature type="chain" id="PRO_5021251484" evidence="1">
    <location>
        <begin position="26"/>
        <end position="200"/>
    </location>
</feature>
<dbReference type="OrthoDB" id="1121590at2"/>
<keyword evidence="1" id="KW-0732">Signal</keyword>
<sequence length="200" mass="22341">MKTLKIQIALLLLYPVLSSFIKGNAYDTGEALIKLMPDSTLEIQGKTNVNKFNCIFEITNIDDPLKVNFQESENALKFRNTQLLLDNDCFDCGNNMMNKDLRKLLKSDEFPHIKLGLVEVHKTSQKNQAMAEVDISLAGNTKRYLVPVNVSGANQLSYSGSMDLDINDFELEAPKKLMGAVKVSNIIKIVFDLKVASLPN</sequence>
<organism evidence="2 3">
    <name type="scientific">Paucihalobacter ruber</name>
    <dbReference type="NCBI Taxonomy" id="2567861"/>
    <lineage>
        <taxon>Bacteria</taxon>
        <taxon>Pseudomonadati</taxon>
        <taxon>Bacteroidota</taxon>
        <taxon>Flavobacteriia</taxon>
        <taxon>Flavobacteriales</taxon>
        <taxon>Flavobacteriaceae</taxon>
        <taxon>Paucihalobacter</taxon>
    </lineage>
</organism>
<proteinExistence type="predicted"/>